<dbReference type="InterPro" id="IPR020471">
    <property type="entry name" value="AKR"/>
</dbReference>
<evidence type="ECO:0000313" key="6">
    <source>
        <dbReference type="EMBL" id="CAD9483763.1"/>
    </source>
</evidence>
<dbReference type="PRINTS" id="PR00069">
    <property type="entry name" value="ALDKETRDTASE"/>
</dbReference>
<evidence type="ECO:0000256" key="2">
    <source>
        <dbReference type="PIRSR" id="PIRSR000097-1"/>
    </source>
</evidence>
<reference evidence="6" key="1">
    <citation type="submission" date="2021-01" db="EMBL/GenBank/DDBJ databases">
        <authorList>
            <person name="Corre E."/>
            <person name="Pelletier E."/>
            <person name="Niang G."/>
            <person name="Scheremetjew M."/>
            <person name="Finn R."/>
            <person name="Kale V."/>
            <person name="Holt S."/>
            <person name="Cochrane G."/>
            <person name="Meng A."/>
            <person name="Brown T."/>
            <person name="Cohen L."/>
        </authorList>
    </citation>
    <scope>NUCLEOTIDE SEQUENCE</scope>
    <source>
        <strain evidence="6">CCMP1381</strain>
    </source>
</reference>
<proteinExistence type="predicted"/>
<dbReference type="EMBL" id="HBGS01058298">
    <property type="protein sequence ID" value="CAD9483763.1"/>
    <property type="molecule type" value="Transcribed_RNA"/>
</dbReference>
<evidence type="ECO:0000256" key="1">
    <source>
        <dbReference type="ARBA" id="ARBA00023002"/>
    </source>
</evidence>
<feature type="binding site" evidence="3">
    <location>
        <position position="130"/>
    </location>
    <ligand>
        <name>substrate</name>
    </ligand>
</feature>
<dbReference type="PIRSF" id="PIRSF000097">
    <property type="entry name" value="AKR"/>
    <property type="match status" value="1"/>
</dbReference>
<name>A0A7S2H8S5_9STRA</name>
<dbReference type="PANTHER" id="PTHR11732">
    <property type="entry name" value="ALDO/KETO REDUCTASE"/>
    <property type="match status" value="1"/>
</dbReference>
<dbReference type="PROSITE" id="PS00062">
    <property type="entry name" value="ALDOKETO_REDUCTASE_2"/>
    <property type="match status" value="1"/>
</dbReference>
<accession>A0A7S2H8S5</accession>
<keyword evidence="1" id="KW-0560">Oxidoreductase</keyword>
<sequence length="343" mass="37785">MTRRFFFAAMISTISQREAVSSDFPAAIPLFSGDKMPLVGLGTWESKKVASAVRCAITTGCNHIDCASAYRNQKEIGTELVSLQGKHPRSSLWLTSKLWNDRRRPADVRDALEQTLRELQTEYLDLYLIHWPVVWARGSVMKPDASASLQETWRTLEALVDEGKVRNIGVSNYNEVELRDLLSYARIKPAVNQVELHPRLPQVSLVNFCAQNGIAVTAYSPLGRGDLKGASLLSDPIVGKIAKAHAVSPASVILRWNLERGVAVIPKSVTPSRIRSNAREPLTFALDRDEISELNGLADGVRFCTAPWSTFDDRTPVDRAVSTVLRNVASAVFSVASVDITSV</sequence>
<feature type="active site" description="Proton donor" evidence="2">
    <location>
        <position position="70"/>
    </location>
</feature>
<organism evidence="6">
    <name type="scientific">Octactis speculum</name>
    <dbReference type="NCBI Taxonomy" id="3111310"/>
    <lineage>
        <taxon>Eukaryota</taxon>
        <taxon>Sar</taxon>
        <taxon>Stramenopiles</taxon>
        <taxon>Ochrophyta</taxon>
        <taxon>Dictyochophyceae</taxon>
        <taxon>Dictyochales</taxon>
        <taxon>Dictyochaceae</taxon>
        <taxon>Octactis</taxon>
    </lineage>
</organism>
<dbReference type="InterPro" id="IPR018170">
    <property type="entry name" value="Aldo/ket_reductase_CS"/>
</dbReference>
<evidence type="ECO:0000256" key="4">
    <source>
        <dbReference type="PIRSR" id="PIRSR000097-3"/>
    </source>
</evidence>
<feature type="domain" description="NADP-dependent oxidoreductase" evidence="5">
    <location>
        <begin position="41"/>
        <end position="297"/>
    </location>
</feature>
<dbReference type="InterPro" id="IPR023210">
    <property type="entry name" value="NADP_OxRdtase_dom"/>
</dbReference>
<protein>
    <recommendedName>
        <fullName evidence="5">NADP-dependent oxidoreductase domain-containing protein</fullName>
    </recommendedName>
</protein>
<dbReference type="AlphaFoldDB" id="A0A7S2H8S5"/>
<feature type="site" description="Lowers pKa of active site Tyr" evidence="4">
    <location>
        <position position="97"/>
    </location>
</feature>
<gene>
    <name evidence="6" type="ORF">DSPE1174_LOCUS30418</name>
</gene>
<dbReference type="InterPro" id="IPR036812">
    <property type="entry name" value="NAD(P)_OxRdtase_dom_sf"/>
</dbReference>
<dbReference type="Pfam" id="PF00248">
    <property type="entry name" value="Aldo_ket_red"/>
    <property type="match status" value="1"/>
</dbReference>
<evidence type="ECO:0000259" key="5">
    <source>
        <dbReference type="Pfam" id="PF00248"/>
    </source>
</evidence>
<dbReference type="FunFam" id="3.20.20.100:FF:000002">
    <property type="entry name" value="2,5-diketo-D-gluconic acid reductase A"/>
    <property type="match status" value="1"/>
</dbReference>
<dbReference type="Gene3D" id="3.20.20.100">
    <property type="entry name" value="NADP-dependent oxidoreductase domain"/>
    <property type="match status" value="1"/>
</dbReference>
<dbReference type="SUPFAM" id="SSF51430">
    <property type="entry name" value="NAD(P)-linked oxidoreductase"/>
    <property type="match status" value="1"/>
</dbReference>
<dbReference type="GO" id="GO:0016616">
    <property type="term" value="F:oxidoreductase activity, acting on the CH-OH group of donors, NAD or NADP as acceptor"/>
    <property type="evidence" value="ECO:0007669"/>
    <property type="project" value="UniProtKB-ARBA"/>
</dbReference>
<dbReference type="CDD" id="cd19071">
    <property type="entry name" value="AKR_AKR1-5-like"/>
    <property type="match status" value="1"/>
</dbReference>
<evidence type="ECO:0000256" key="3">
    <source>
        <dbReference type="PIRSR" id="PIRSR000097-2"/>
    </source>
</evidence>